<comment type="caution">
    <text evidence="4">The sequence shown here is derived from an EMBL/GenBank/DDBJ whole genome shotgun (WGS) entry which is preliminary data.</text>
</comment>
<dbReference type="SUPFAM" id="SSF46689">
    <property type="entry name" value="Homeodomain-like"/>
    <property type="match status" value="1"/>
</dbReference>
<evidence type="ECO:0000313" key="5">
    <source>
        <dbReference type="Proteomes" id="UP000032233"/>
    </source>
</evidence>
<evidence type="ECO:0000256" key="2">
    <source>
        <dbReference type="PROSITE-ProRule" id="PRU00335"/>
    </source>
</evidence>
<dbReference type="RefSeq" id="WP_044347980.1">
    <property type="nucleotide sequence ID" value="NZ_AZAC01000011.1"/>
</dbReference>
<keyword evidence="1 2" id="KW-0238">DNA-binding</keyword>
<dbReference type="Gene3D" id="1.10.10.60">
    <property type="entry name" value="Homeodomain-like"/>
    <property type="match status" value="1"/>
</dbReference>
<dbReference type="STRING" id="1429043.X474_08730"/>
<name>A0A0D2JF62_9BACT</name>
<dbReference type="Pfam" id="PF00440">
    <property type="entry name" value="TetR_N"/>
    <property type="match status" value="1"/>
</dbReference>
<dbReference type="PRINTS" id="PR00455">
    <property type="entry name" value="HTHTETR"/>
</dbReference>
<reference evidence="4 5" key="1">
    <citation type="submission" date="2013-11" db="EMBL/GenBank/DDBJ databases">
        <title>Metagenomic analysis of a methanogenic consortium involved in long chain n-alkane degradation.</title>
        <authorList>
            <person name="Davidova I.A."/>
            <person name="Callaghan A.V."/>
            <person name="Wawrik B."/>
            <person name="Pruitt S."/>
            <person name="Marks C."/>
            <person name="Duncan K.E."/>
            <person name="Suflita J.M."/>
        </authorList>
    </citation>
    <scope>NUCLEOTIDE SEQUENCE [LARGE SCALE GENOMIC DNA]</scope>
    <source>
        <strain evidence="4 5">SPR</strain>
    </source>
</reference>
<gene>
    <name evidence="4" type="ORF">X474_08730</name>
</gene>
<protein>
    <recommendedName>
        <fullName evidence="3">HTH tetR-type domain-containing protein</fullName>
    </recommendedName>
</protein>
<dbReference type="InterPro" id="IPR023772">
    <property type="entry name" value="DNA-bd_HTH_TetR-type_CS"/>
</dbReference>
<feature type="DNA-binding region" description="H-T-H motif" evidence="2">
    <location>
        <begin position="32"/>
        <end position="51"/>
    </location>
</feature>
<dbReference type="InterPro" id="IPR001647">
    <property type="entry name" value="HTH_TetR"/>
</dbReference>
<evidence type="ECO:0000259" key="3">
    <source>
        <dbReference type="PROSITE" id="PS50977"/>
    </source>
</evidence>
<dbReference type="PANTHER" id="PTHR43479">
    <property type="entry name" value="ACREF/ENVCD OPERON REPRESSOR-RELATED"/>
    <property type="match status" value="1"/>
</dbReference>
<keyword evidence="5" id="KW-1185">Reference proteome</keyword>
<dbReference type="InParanoid" id="A0A0D2JF62"/>
<sequence length="195" mass="22764">MLTRKEMAEKRAAEIYKTSAKVLCEMGYDRASIRDLAHATGLTKAGLYYYFKNKEDLLFIILDGYMDKLLDGVRQISDQETNPGKRLRAFIGFQVELYCKDVHRSKLIIHDENCLSGKRYQIVKDKQRAYLKYWKRTLEQYASRTGREIPELSAHVMLLTGMCNWIYQWYDPKGLLKPGDLADLIFTRFTKGLEA</sequence>
<dbReference type="InterPro" id="IPR036271">
    <property type="entry name" value="Tet_transcr_reg_TetR-rel_C_sf"/>
</dbReference>
<dbReference type="GO" id="GO:0003677">
    <property type="term" value="F:DNA binding"/>
    <property type="evidence" value="ECO:0007669"/>
    <property type="project" value="UniProtKB-UniRule"/>
</dbReference>
<dbReference type="InterPro" id="IPR050624">
    <property type="entry name" value="HTH-type_Tx_Regulator"/>
</dbReference>
<dbReference type="SUPFAM" id="SSF48498">
    <property type="entry name" value="Tetracyclin repressor-like, C-terminal domain"/>
    <property type="match status" value="1"/>
</dbReference>
<evidence type="ECO:0000313" key="4">
    <source>
        <dbReference type="EMBL" id="KIX14336.1"/>
    </source>
</evidence>
<organism evidence="4 5">
    <name type="scientific">Dethiosulfatarculus sandiegensis</name>
    <dbReference type="NCBI Taxonomy" id="1429043"/>
    <lineage>
        <taxon>Bacteria</taxon>
        <taxon>Pseudomonadati</taxon>
        <taxon>Thermodesulfobacteriota</taxon>
        <taxon>Desulfarculia</taxon>
        <taxon>Desulfarculales</taxon>
        <taxon>Desulfarculaceae</taxon>
        <taxon>Dethiosulfatarculus</taxon>
    </lineage>
</organism>
<dbReference type="Pfam" id="PF17932">
    <property type="entry name" value="TetR_C_24"/>
    <property type="match status" value="1"/>
</dbReference>
<dbReference type="Gene3D" id="1.10.357.10">
    <property type="entry name" value="Tetracycline Repressor, domain 2"/>
    <property type="match status" value="1"/>
</dbReference>
<dbReference type="InterPro" id="IPR041490">
    <property type="entry name" value="KstR2_TetR_C"/>
</dbReference>
<dbReference type="AlphaFoldDB" id="A0A0D2JF62"/>
<dbReference type="OrthoDB" id="7185252at2"/>
<accession>A0A0D2JF62</accession>
<dbReference type="InterPro" id="IPR009057">
    <property type="entry name" value="Homeodomain-like_sf"/>
</dbReference>
<feature type="domain" description="HTH tetR-type" evidence="3">
    <location>
        <begin position="9"/>
        <end position="69"/>
    </location>
</feature>
<dbReference type="PROSITE" id="PS01081">
    <property type="entry name" value="HTH_TETR_1"/>
    <property type="match status" value="1"/>
</dbReference>
<proteinExistence type="predicted"/>
<dbReference type="EMBL" id="AZAC01000011">
    <property type="protein sequence ID" value="KIX14336.1"/>
    <property type="molecule type" value="Genomic_DNA"/>
</dbReference>
<dbReference type="PROSITE" id="PS50977">
    <property type="entry name" value="HTH_TETR_2"/>
    <property type="match status" value="1"/>
</dbReference>
<dbReference type="PANTHER" id="PTHR43479:SF22">
    <property type="entry name" value="TRANSCRIPTIONAL REGULATOR, TETR FAMILY"/>
    <property type="match status" value="1"/>
</dbReference>
<dbReference type="Proteomes" id="UP000032233">
    <property type="component" value="Unassembled WGS sequence"/>
</dbReference>
<evidence type="ECO:0000256" key="1">
    <source>
        <dbReference type="ARBA" id="ARBA00023125"/>
    </source>
</evidence>